<evidence type="ECO:0000313" key="3">
    <source>
        <dbReference type="Proteomes" id="UP000193922"/>
    </source>
</evidence>
<sequence>MLESDEHEHDDSAPTPTISPDPAPTDPSPHVVQQCSTFMPQRPVTGIPVVHAMQRH</sequence>
<keyword evidence="3" id="KW-1185">Reference proteome</keyword>
<dbReference type="AlphaFoldDB" id="A0A1Y1VSZ1"/>
<comment type="caution">
    <text evidence="2">The sequence shown here is derived from an EMBL/GenBank/DDBJ whole genome shotgun (WGS) entry which is preliminary data.</text>
</comment>
<accession>A0A1Y1VSZ1</accession>
<feature type="compositionally biased region" description="Pro residues" evidence="1">
    <location>
        <begin position="17"/>
        <end position="27"/>
    </location>
</feature>
<evidence type="ECO:0000313" key="2">
    <source>
        <dbReference type="EMBL" id="ORX64145.1"/>
    </source>
</evidence>
<reference evidence="2 3" key="1">
    <citation type="submission" date="2016-07" db="EMBL/GenBank/DDBJ databases">
        <title>Pervasive Adenine N6-methylation of Active Genes in Fungi.</title>
        <authorList>
            <consortium name="DOE Joint Genome Institute"/>
            <person name="Mondo S.J."/>
            <person name="Dannebaum R.O."/>
            <person name="Kuo R.C."/>
            <person name="Labutti K."/>
            <person name="Haridas S."/>
            <person name="Kuo A."/>
            <person name="Salamov A."/>
            <person name="Ahrendt S.R."/>
            <person name="Lipzen A."/>
            <person name="Sullivan W."/>
            <person name="Andreopoulos W.B."/>
            <person name="Clum A."/>
            <person name="Lindquist E."/>
            <person name="Daum C."/>
            <person name="Ramamoorthy G.K."/>
            <person name="Gryganskyi A."/>
            <person name="Culley D."/>
            <person name="Magnuson J.K."/>
            <person name="James T.Y."/>
            <person name="O'Malley M.A."/>
            <person name="Stajich J.E."/>
            <person name="Spatafora J.W."/>
            <person name="Visel A."/>
            <person name="Grigoriev I.V."/>
        </authorList>
    </citation>
    <scope>NUCLEOTIDE SEQUENCE [LARGE SCALE GENOMIC DNA]</scope>
    <source>
        <strain evidence="2 3">ATCC 12442</strain>
    </source>
</reference>
<dbReference type="EMBL" id="MCFD01000120">
    <property type="protein sequence ID" value="ORX64145.1"/>
    <property type="molecule type" value="Genomic_DNA"/>
</dbReference>
<evidence type="ECO:0000256" key="1">
    <source>
        <dbReference type="SAM" id="MobiDB-lite"/>
    </source>
</evidence>
<organism evidence="2 3">
    <name type="scientific">Linderina pennispora</name>
    <dbReference type="NCBI Taxonomy" id="61395"/>
    <lineage>
        <taxon>Eukaryota</taxon>
        <taxon>Fungi</taxon>
        <taxon>Fungi incertae sedis</taxon>
        <taxon>Zoopagomycota</taxon>
        <taxon>Kickxellomycotina</taxon>
        <taxon>Kickxellomycetes</taxon>
        <taxon>Kickxellales</taxon>
        <taxon>Kickxellaceae</taxon>
        <taxon>Linderina</taxon>
    </lineage>
</organism>
<dbReference type="GeneID" id="63805651"/>
<feature type="compositionally biased region" description="Basic and acidic residues" evidence="1">
    <location>
        <begin position="1"/>
        <end position="12"/>
    </location>
</feature>
<gene>
    <name evidence="2" type="ORF">DL89DRAFT_272669</name>
</gene>
<feature type="region of interest" description="Disordered" evidence="1">
    <location>
        <begin position="1"/>
        <end position="33"/>
    </location>
</feature>
<dbReference type="Proteomes" id="UP000193922">
    <property type="component" value="Unassembled WGS sequence"/>
</dbReference>
<dbReference type="RefSeq" id="XP_040739180.1">
    <property type="nucleotide sequence ID" value="XM_040889003.1"/>
</dbReference>
<protein>
    <submittedName>
        <fullName evidence="2">Uncharacterized protein</fullName>
    </submittedName>
</protein>
<proteinExistence type="predicted"/>
<name>A0A1Y1VSZ1_9FUNG</name>